<evidence type="ECO:0000313" key="3">
    <source>
        <dbReference type="Proteomes" id="UP001444071"/>
    </source>
</evidence>
<dbReference type="Proteomes" id="UP001444071">
    <property type="component" value="Unassembled WGS sequence"/>
</dbReference>
<feature type="region of interest" description="Disordered" evidence="1">
    <location>
        <begin position="151"/>
        <end position="227"/>
    </location>
</feature>
<evidence type="ECO:0000256" key="1">
    <source>
        <dbReference type="SAM" id="MobiDB-lite"/>
    </source>
</evidence>
<feature type="compositionally biased region" description="Basic and acidic residues" evidence="1">
    <location>
        <begin position="176"/>
        <end position="186"/>
    </location>
</feature>
<gene>
    <name evidence="2" type="ORF">XENORESO_021298</name>
</gene>
<comment type="caution">
    <text evidence="2">The sequence shown here is derived from an EMBL/GenBank/DDBJ whole genome shotgun (WGS) entry which is preliminary data.</text>
</comment>
<keyword evidence="3" id="KW-1185">Reference proteome</keyword>
<protein>
    <submittedName>
        <fullName evidence="2">Uncharacterized protein</fullName>
    </submittedName>
</protein>
<evidence type="ECO:0000313" key="2">
    <source>
        <dbReference type="EMBL" id="MEQ2272394.1"/>
    </source>
</evidence>
<feature type="non-terminal residue" evidence="2">
    <location>
        <position position="1"/>
    </location>
</feature>
<proteinExistence type="predicted"/>
<name>A0ABV0WTI7_9TELE</name>
<organism evidence="2 3">
    <name type="scientific">Xenotaenia resolanae</name>
    <dbReference type="NCBI Taxonomy" id="208358"/>
    <lineage>
        <taxon>Eukaryota</taxon>
        <taxon>Metazoa</taxon>
        <taxon>Chordata</taxon>
        <taxon>Craniata</taxon>
        <taxon>Vertebrata</taxon>
        <taxon>Euteleostomi</taxon>
        <taxon>Actinopterygii</taxon>
        <taxon>Neopterygii</taxon>
        <taxon>Teleostei</taxon>
        <taxon>Neoteleostei</taxon>
        <taxon>Acanthomorphata</taxon>
        <taxon>Ovalentaria</taxon>
        <taxon>Atherinomorphae</taxon>
        <taxon>Cyprinodontiformes</taxon>
        <taxon>Goodeidae</taxon>
        <taxon>Xenotaenia</taxon>
    </lineage>
</organism>
<reference evidence="2 3" key="1">
    <citation type="submission" date="2021-06" db="EMBL/GenBank/DDBJ databases">
        <authorList>
            <person name="Palmer J.M."/>
        </authorList>
    </citation>
    <scope>NUCLEOTIDE SEQUENCE [LARGE SCALE GENOMIC DNA]</scope>
    <source>
        <strain evidence="2 3">XR_2019</strain>
        <tissue evidence="2">Muscle</tissue>
    </source>
</reference>
<feature type="compositionally biased region" description="Basic residues" evidence="1">
    <location>
        <begin position="163"/>
        <end position="175"/>
    </location>
</feature>
<dbReference type="EMBL" id="JAHRIM010068915">
    <property type="protein sequence ID" value="MEQ2272394.1"/>
    <property type="molecule type" value="Genomic_DNA"/>
</dbReference>
<sequence length="243" mass="26725">VRYLSVVEHFPQSSLDLWSRDGVHLSDRPGMEVLAQLLWAASYTQLELSAPKSPAPPPAPVTPPPHVVGCSPPRPVVVGEVPAPRPSDPFAWTVVRGGQRTSRQIQEGDGSPHITGRMVDQQGDLLDSTIPPNPVWFSPTVLEEMDRIVPASGRDAPLPTRASKGKKKASVRRRPRPDPSKPRPEELQVEGAPTERTRPARRQHRRAAPTLEVDAPAESSPVPLEDHVRDDSCQVTFMNNMLF</sequence>
<accession>A0ABV0WTI7</accession>